<accession>A0ACC1RKV6</accession>
<gene>
    <name evidence="1" type="ORF">NM208_g13528</name>
</gene>
<evidence type="ECO:0000313" key="2">
    <source>
        <dbReference type="Proteomes" id="UP001148629"/>
    </source>
</evidence>
<name>A0ACC1RKV6_9HYPO</name>
<organism evidence="1 2">
    <name type="scientific">Fusarium decemcellulare</name>
    <dbReference type="NCBI Taxonomy" id="57161"/>
    <lineage>
        <taxon>Eukaryota</taxon>
        <taxon>Fungi</taxon>
        <taxon>Dikarya</taxon>
        <taxon>Ascomycota</taxon>
        <taxon>Pezizomycotina</taxon>
        <taxon>Sordariomycetes</taxon>
        <taxon>Hypocreomycetidae</taxon>
        <taxon>Hypocreales</taxon>
        <taxon>Nectriaceae</taxon>
        <taxon>Fusarium</taxon>
        <taxon>Fusarium decemcellulare species complex</taxon>
    </lineage>
</organism>
<comment type="caution">
    <text evidence="1">The sequence shown here is derived from an EMBL/GenBank/DDBJ whole genome shotgun (WGS) entry which is preliminary data.</text>
</comment>
<evidence type="ECO:0000313" key="1">
    <source>
        <dbReference type="EMBL" id="KAJ3520905.1"/>
    </source>
</evidence>
<sequence length="336" mass="36317">MGTEVSEASSIRLSNNGLAKPCWGRWTVDVSKAERPSKESSLKQMRQKSSQECGNSHVGKCPEVLYRKQDQARRDATSRHCHRRPRRPGAVSPVRVASGAEGMVENGSSIRPRYRDVSSPTFAATTAGCHAYGPGRRERSGPSNCRMLNGGGPGTNLKAAWSFFKPPHHASLLPILPCMFCRRESAAVELEDIIWDRQMTSPIITGNTGALKGLASADAGLKSAEERDEAADRRHAGDASSQHDGQEEKESLDVRQVPAALDRKGDLEVSGDVKIDLGDIKGVGGTVLARNTGLNVMRSDSEGRTLRFSFLPLDKPGDPIVRDRTWPTGPSGHGAD</sequence>
<keyword evidence="2" id="KW-1185">Reference proteome</keyword>
<dbReference type="Proteomes" id="UP001148629">
    <property type="component" value="Unassembled WGS sequence"/>
</dbReference>
<dbReference type="EMBL" id="JANRMS010002796">
    <property type="protein sequence ID" value="KAJ3520905.1"/>
    <property type="molecule type" value="Genomic_DNA"/>
</dbReference>
<reference evidence="1" key="1">
    <citation type="submission" date="2022-08" db="EMBL/GenBank/DDBJ databases">
        <title>Genome Sequence of Fusarium decemcellulare.</title>
        <authorList>
            <person name="Buettner E."/>
        </authorList>
    </citation>
    <scope>NUCLEOTIDE SEQUENCE</scope>
    <source>
        <strain evidence="1">Babe19</strain>
    </source>
</reference>
<proteinExistence type="predicted"/>
<protein>
    <submittedName>
        <fullName evidence="1">Uncharacterized protein</fullName>
    </submittedName>
</protein>